<evidence type="ECO:0000313" key="6">
    <source>
        <dbReference type="EMBL" id="STI18730.1"/>
    </source>
</evidence>
<evidence type="ECO:0000313" key="5">
    <source>
        <dbReference type="EMBL" id="RXD16704.1"/>
    </source>
</evidence>
<dbReference type="EMBL" id="CP107128">
    <property type="protein sequence ID" value="WLM97454.1"/>
    <property type="molecule type" value="Genomic_DNA"/>
</dbReference>
<reference evidence="1 10" key="4">
    <citation type="submission" date="2020-01" db="EMBL/GenBank/DDBJ databases">
        <title>Dynamics of blaIMP-6 dissemination in carbapenem resistant Enterobacteriacea isolated from regional surveillance in Osaka, Japan.</title>
        <authorList>
            <person name="Abe R."/>
            <person name="Akeda Y."/>
            <person name="Sugawara Y."/>
            <person name="Yamamoto N."/>
            <person name="Tomono K."/>
            <person name="Takeuchi D."/>
            <person name="Kawahara R."/>
            <person name="Hamada S."/>
        </authorList>
    </citation>
    <scope>NUCLEOTIDE SEQUENCE [LARGE SCALE GENOMIC DNA]</scope>
    <source>
        <strain evidence="1 10">E300</strain>
    </source>
</reference>
<dbReference type="EMBL" id="DABFUC010000011">
    <property type="protein sequence ID" value="HAI8958475.1"/>
    <property type="molecule type" value="Genomic_DNA"/>
</dbReference>
<dbReference type="Proteomes" id="UP000640866">
    <property type="component" value="Unassembled WGS sequence"/>
</dbReference>
<evidence type="ECO:0000313" key="8">
    <source>
        <dbReference type="Proteomes" id="UP000254159"/>
    </source>
</evidence>
<reference evidence="4" key="6">
    <citation type="submission" date="2020-09" db="EMBL/GenBank/DDBJ databases">
        <title>Emerging polyconal dissemination of OXA-244-producing E. coli in France.</title>
        <authorList>
            <person name="Emeraud C."/>
            <person name="Girlich D."/>
            <person name="Bonnin R.A."/>
            <person name="Jousset A.B."/>
            <person name="Naas T."/>
            <person name="Dortet L."/>
        </authorList>
    </citation>
    <scope>NUCLEOTIDE SEQUENCE</scope>
    <source>
        <strain evidence="4">225E3</strain>
    </source>
</reference>
<evidence type="ECO:0000313" key="2">
    <source>
        <dbReference type="EMBL" id="EMJ5253717.1"/>
    </source>
</evidence>
<dbReference type="Proteomes" id="UP001285616">
    <property type="component" value="Unassembled WGS sequence"/>
</dbReference>
<dbReference type="AlphaFoldDB" id="A0A0C5E8Y5"/>
<dbReference type="Proteomes" id="UP001180189">
    <property type="component" value="Chromosome"/>
</dbReference>
<reference evidence="7" key="7">
    <citation type="journal article" date="2023" name="Microorganisms">
        <title>Comparative Genomic Analysis of ST131 Subclade C2 of ESBL-Producing E. coli Isolates from Patients with Recurrent and Sporadic Urinary Tract Infections.</title>
        <authorList>
            <person name="Jaen-Luchoro D."/>
            <person name="Kahnamouei A."/>
            <person name="Yazdanshenas S."/>
            <person name="Lindblom A."/>
            <person name="Samuelsson E."/>
            <person name="Ahren C."/>
            <person name="Karami N."/>
        </authorList>
    </citation>
    <scope>NUCLEOTIDE SEQUENCE</scope>
    <source>
        <strain evidence="7">S7</strain>
    </source>
</reference>
<dbReference type="Proteomes" id="UP000842385">
    <property type="component" value="Unassembled WGS sequence"/>
</dbReference>
<dbReference type="Proteomes" id="UP000254159">
    <property type="component" value="Unassembled WGS sequence"/>
</dbReference>
<reference evidence="5 9" key="3">
    <citation type="submission" date="2019-01" db="EMBL/GenBank/DDBJ databases">
        <title>Genomic analysis of febrile catheter-associated UTI E. coli isolates.</title>
        <authorList>
            <person name="Potter R."/>
            <person name="Zou Z."/>
            <person name="Henderson J."/>
            <person name="Dantas G."/>
        </authorList>
    </citation>
    <scope>NUCLEOTIDE SEQUENCE [LARGE SCALE GENOMIC DNA]</scope>
    <source>
        <strain evidence="5 9">29_CAASB</strain>
    </source>
</reference>
<evidence type="ECO:0000313" key="1">
    <source>
        <dbReference type="EMBL" id="BBU85161.1"/>
    </source>
</evidence>
<dbReference type="RefSeq" id="WP_001287828.1">
    <property type="nucleotide sequence ID" value="NZ_AP022044.1"/>
</dbReference>
<name>A0A0C5E8Y5_ECOLX</name>
<evidence type="ECO:0000313" key="10">
    <source>
        <dbReference type="Proteomes" id="UP000467488"/>
    </source>
</evidence>
<dbReference type="EMBL" id="JACZOI010000053">
    <property type="protein sequence ID" value="MBE0979267.1"/>
    <property type="molecule type" value="Genomic_DNA"/>
</dbReference>
<gene>
    <name evidence="1" type="ORF">EIMP300_65610</name>
    <name evidence="5" type="ORF">EPS76_09375</name>
    <name evidence="3" type="ORF">HKA49_002635</name>
    <name evidence="4" type="ORF">IH772_18505</name>
    <name evidence="6" type="ORF">NCTC10865_04070</name>
    <name evidence="7" type="ORF">OGM49_08190</name>
    <name evidence="2" type="ORF">R8O40_001926</name>
</gene>
<dbReference type="EMBL" id="AP022360">
    <property type="protein sequence ID" value="BBU85161.1"/>
    <property type="molecule type" value="Genomic_DNA"/>
</dbReference>
<proteinExistence type="predicted"/>
<dbReference type="Proteomes" id="UP000288730">
    <property type="component" value="Unassembled WGS sequence"/>
</dbReference>
<dbReference type="EMBL" id="SCJN01000055">
    <property type="protein sequence ID" value="RXD16704.1"/>
    <property type="molecule type" value="Genomic_DNA"/>
</dbReference>
<reference evidence="3 11" key="1">
    <citation type="journal article" date="2018" name="Genome Biol.">
        <title>SKESA: strategic k-mer extension for scrupulous assemblies.</title>
        <authorList>
            <person name="Souvorov A."/>
            <person name="Agarwala R."/>
            <person name="Lipman D.J."/>
        </authorList>
    </citation>
    <scope>NUCLEOTIDE SEQUENCE [LARGE SCALE GENOMIC DNA]</scope>
    <source>
        <strain evidence="3 11">TW14994</strain>
    </source>
</reference>
<dbReference type="GeneID" id="83572510"/>
<reference evidence="3" key="5">
    <citation type="submission" date="2020-04" db="EMBL/GenBank/DDBJ databases">
        <authorList>
            <consortium name="NCBI Pathogen Detection Project"/>
        </authorList>
    </citation>
    <scope>NUCLEOTIDE SEQUENCE</scope>
    <source>
        <strain evidence="3">TW14994</strain>
    </source>
</reference>
<reference evidence="6 8" key="2">
    <citation type="submission" date="2018-06" db="EMBL/GenBank/DDBJ databases">
        <authorList>
            <consortium name="Pathogen Informatics"/>
            <person name="Doyle S."/>
        </authorList>
    </citation>
    <scope>NUCLEOTIDE SEQUENCE [LARGE SCALE GENOMIC DNA]</scope>
    <source>
        <strain evidence="6 8">NCTC10865</strain>
    </source>
</reference>
<evidence type="ECO:0000313" key="9">
    <source>
        <dbReference type="Proteomes" id="UP000288730"/>
    </source>
</evidence>
<dbReference type="EMBL" id="ABONVU020000005">
    <property type="protein sequence ID" value="EMJ5253717.1"/>
    <property type="molecule type" value="Genomic_DNA"/>
</dbReference>
<evidence type="ECO:0000313" key="11">
    <source>
        <dbReference type="Proteomes" id="UP000842385"/>
    </source>
</evidence>
<dbReference type="Proteomes" id="UP000467488">
    <property type="component" value="Chromosome"/>
</dbReference>
<accession>A0A0C5E8Y5</accession>
<evidence type="ECO:0000313" key="4">
    <source>
        <dbReference type="EMBL" id="MBE0979267.1"/>
    </source>
</evidence>
<sequence length="63" mass="7031">MSEDKKVVNLLSELSAALDNINPPRVKTTGDKDALNTEIHILLALVTDKIQRKYPPVTQLVDF</sequence>
<reference evidence="2" key="8">
    <citation type="submission" date="2024-02" db="EMBL/GenBank/DDBJ databases">
        <authorList>
            <consortium name="Clinical and Environmental Microbiology Branch: Whole genome sequencing antimicrobial resistance pathogens in the healthcare setting"/>
        </authorList>
    </citation>
    <scope>NUCLEOTIDE SEQUENCE</scope>
    <source>
        <strain evidence="2">1924188</strain>
    </source>
</reference>
<protein>
    <submittedName>
        <fullName evidence="5">Uncharacterized protein</fullName>
    </submittedName>
</protein>
<dbReference type="EMBL" id="UGCD01000002">
    <property type="protein sequence ID" value="STI18730.1"/>
    <property type="molecule type" value="Genomic_DNA"/>
</dbReference>
<evidence type="ECO:0000313" key="3">
    <source>
        <dbReference type="EMBL" id="HAI8958475.1"/>
    </source>
</evidence>
<evidence type="ECO:0000313" key="7">
    <source>
        <dbReference type="EMBL" id="WLM97454.1"/>
    </source>
</evidence>
<organism evidence="5 9">
    <name type="scientific">Escherichia coli</name>
    <dbReference type="NCBI Taxonomy" id="562"/>
    <lineage>
        <taxon>Bacteria</taxon>
        <taxon>Pseudomonadati</taxon>
        <taxon>Pseudomonadota</taxon>
        <taxon>Gammaproteobacteria</taxon>
        <taxon>Enterobacterales</taxon>
        <taxon>Enterobacteriaceae</taxon>
        <taxon>Escherichia</taxon>
    </lineage>
</organism>